<dbReference type="InterPro" id="IPR001810">
    <property type="entry name" value="F-box_dom"/>
</dbReference>
<gene>
    <name evidence="3" type="ORF">SLEP1_g49982</name>
</gene>
<dbReference type="Proteomes" id="UP001054252">
    <property type="component" value="Unassembled WGS sequence"/>
</dbReference>
<dbReference type="InterPro" id="IPR032675">
    <property type="entry name" value="LRR_dom_sf"/>
</dbReference>
<feature type="domain" description="F-box" evidence="1">
    <location>
        <begin position="13"/>
        <end position="51"/>
    </location>
</feature>
<reference evidence="3 4" key="1">
    <citation type="journal article" date="2021" name="Commun. Biol.">
        <title>The genome of Shorea leprosula (Dipterocarpaceae) highlights the ecological relevance of drought in aseasonal tropical rainforests.</title>
        <authorList>
            <person name="Ng K.K.S."/>
            <person name="Kobayashi M.J."/>
            <person name="Fawcett J.A."/>
            <person name="Hatakeyama M."/>
            <person name="Paape T."/>
            <person name="Ng C.H."/>
            <person name="Ang C.C."/>
            <person name="Tnah L.H."/>
            <person name="Lee C.T."/>
            <person name="Nishiyama T."/>
            <person name="Sese J."/>
            <person name="O'Brien M.J."/>
            <person name="Copetti D."/>
            <person name="Mohd Noor M.I."/>
            <person name="Ong R.C."/>
            <person name="Putra M."/>
            <person name="Sireger I.Z."/>
            <person name="Indrioko S."/>
            <person name="Kosugi Y."/>
            <person name="Izuno A."/>
            <person name="Isagi Y."/>
            <person name="Lee S.L."/>
            <person name="Shimizu K.K."/>
        </authorList>
    </citation>
    <scope>NUCLEOTIDE SEQUENCE [LARGE SCALE GENOMIC DNA]</scope>
    <source>
        <strain evidence="3">214</strain>
    </source>
</reference>
<organism evidence="3 4">
    <name type="scientific">Rubroshorea leprosula</name>
    <dbReference type="NCBI Taxonomy" id="152421"/>
    <lineage>
        <taxon>Eukaryota</taxon>
        <taxon>Viridiplantae</taxon>
        <taxon>Streptophyta</taxon>
        <taxon>Embryophyta</taxon>
        <taxon>Tracheophyta</taxon>
        <taxon>Spermatophyta</taxon>
        <taxon>Magnoliopsida</taxon>
        <taxon>eudicotyledons</taxon>
        <taxon>Gunneridae</taxon>
        <taxon>Pentapetalae</taxon>
        <taxon>rosids</taxon>
        <taxon>malvids</taxon>
        <taxon>Malvales</taxon>
        <taxon>Dipterocarpaceae</taxon>
        <taxon>Rubroshorea</taxon>
    </lineage>
</organism>
<keyword evidence="4" id="KW-1185">Reference proteome</keyword>
<proteinExistence type="predicted"/>
<evidence type="ECO:0000313" key="3">
    <source>
        <dbReference type="EMBL" id="GKV42600.1"/>
    </source>
</evidence>
<dbReference type="AlphaFoldDB" id="A0AAV5LZD4"/>
<feature type="domain" description="At1g61320/AtMIF1 LRR" evidence="2">
    <location>
        <begin position="157"/>
        <end position="274"/>
    </location>
</feature>
<dbReference type="InterPro" id="IPR055357">
    <property type="entry name" value="LRR_At1g61320_AtMIF1"/>
</dbReference>
<dbReference type="PANTHER" id="PTHR31900:SF34">
    <property type="entry name" value="EMB|CAB62440.1-RELATED"/>
    <property type="match status" value="1"/>
</dbReference>
<dbReference type="CDD" id="cd22160">
    <property type="entry name" value="F-box_AtFBL13-like"/>
    <property type="match status" value="1"/>
</dbReference>
<evidence type="ECO:0000259" key="2">
    <source>
        <dbReference type="Pfam" id="PF23622"/>
    </source>
</evidence>
<dbReference type="Pfam" id="PF00646">
    <property type="entry name" value="F-box"/>
    <property type="match status" value="1"/>
</dbReference>
<evidence type="ECO:0008006" key="5">
    <source>
        <dbReference type="Google" id="ProtNLM"/>
    </source>
</evidence>
<protein>
    <recommendedName>
        <fullName evidence="5">FBD domain-containing protein</fullName>
    </recommendedName>
</protein>
<comment type="caution">
    <text evidence="3">The sequence shown here is derived from an EMBL/GenBank/DDBJ whole genome shotgun (WGS) entry which is preliminary data.</text>
</comment>
<evidence type="ECO:0000313" key="4">
    <source>
        <dbReference type="Proteomes" id="UP001054252"/>
    </source>
</evidence>
<dbReference type="InterPro" id="IPR053781">
    <property type="entry name" value="F-box_AtFBL13-like"/>
</dbReference>
<sequence>MKKKQKIQYSNYFSKLTDSLLFIIVSLLPFKQAARTSVLSKQWSHIWHSTKNIEFNENFFVNSQESEEKRGNQRRVFIEFAKKWILNFQESSIQNFILTCSDPGEFLTDIHDIIIFALDHNSKNLTLDFSDPQWDDCDIEEHPAIFDLPSKFYKHQFLESLKLASCKLRMSVFKFGSLKDLSLSWIELRGYDIQTLVNNCPLLESLTLIKCTGMYELEVSNPNSRLKKLVVDRCSFVFNTSISIDGPQLQIFKYSGKVGEFHIEGQKCIQEAELDFGLEEEFERLGDLLSDLLEQLDSAKVLTVDSYLLQVITHGNDPQYCGEGDLETKHLILKTALHANEFPGIKYLLESFTPLEKLTIEIGPLKVLRRYEPRYRFNPEGCWTKNLILYKDIEIDVKEAEVKGFKGTKNELFVLQYLLVLARSMEQMHIYLSREVGEDGSNVETYRQRTVEGVMKFRRSSKTLRISVN</sequence>
<dbReference type="PANTHER" id="PTHR31900">
    <property type="entry name" value="F-BOX/RNI SUPERFAMILY PROTEIN-RELATED"/>
    <property type="match status" value="1"/>
</dbReference>
<dbReference type="SUPFAM" id="SSF52047">
    <property type="entry name" value="RNI-like"/>
    <property type="match status" value="1"/>
</dbReference>
<dbReference type="Gene3D" id="3.80.10.10">
    <property type="entry name" value="Ribonuclease Inhibitor"/>
    <property type="match status" value="1"/>
</dbReference>
<dbReference type="InterPro" id="IPR036047">
    <property type="entry name" value="F-box-like_dom_sf"/>
</dbReference>
<evidence type="ECO:0000259" key="1">
    <source>
        <dbReference type="Pfam" id="PF00646"/>
    </source>
</evidence>
<name>A0AAV5LZD4_9ROSI</name>
<dbReference type="SUPFAM" id="SSF81383">
    <property type="entry name" value="F-box domain"/>
    <property type="match status" value="1"/>
</dbReference>
<dbReference type="InterPro" id="IPR050232">
    <property type="entry name" value="FBL13/AtMIF1-like"/>
</dbReference>
<accession>A0AAV5LZD4</accession>
<dbReference type="Pfam" id="PF23622">
    <property type="entry name" value="LRR_At1g61320_AtMIF1"/>
    <property type="match status" value="1"/>
</dbReference>
<dbReference type="EMBL" id="BPVZ01000160">
    <property type="protein sequence ID" value="GKV42600.1"/>
    <property type="molecule type" value="Genomic_DNA"/>
</dbReference>